<dbReference type="Proteomes" id="UP000198341">
    <property type="component" value="Chromosome 2"/>
</dbReference>
<dbReference type="RefSeq" id="XP_007514760.1">
    <property type="nucleotide sequence ID" value="XM_007514698.1"/>
</dbReference>
<keyword evidence="3" id="KW-1185">Reference proteome</keyword>
<evidence type="ECO:0000313" key="3">
    <source>
        <dbReference type="Proteomes" id="UP000198341"/>
    </source>
</evidence>
<gene>
    <name evidence="2" type="ORF">Bathy02g01990</name>
</gene>
<evidence type="ECO:0008006" key="4">
    <source>
        <dbReference type="Google" id="ProtNLM"/>
    </source>
</evidence>
<dbReference type="AlphaFoldDB" id="K8ERH5"/>
<dbReference type="InterPro" id="IPR052050">
    <property type="entry name" value="SecEffector_AnkRepeat"/>
</dbReference>
<dbReference type="EMBL" id="FO082277">
    <property type="protein sequence ID" value="CCO15000.1"/>
    <property type="molecule type" value="Genomic_DNA"/>
</dbReference>
<dbReference type="Gene3D" id="1.25.40.20">
    <property type="entry name" value="Ankyrin repeat-containing domain"/>
    <property type="match status" value="1"/>
</dbReference>
<sequence>MDDGKKKKKKKQLSGAQKRKKKKEKEAAVMEAVKEAVAEMERIKLGPTKLWTGLVLRQKDVFVSHVISKLNGTDRWFFALVNRESRGVLEYAGVDVSELHWAAYECSSISTLEWLWDHMPWGEKDDLGRVMDQAWFCREVAATNKLEFLKWAREVKQCEWDEWTINTAAHKGNLEMLKYCFDNDGPYDEKEACTRAVNEGHLDCLRFLFDKVKPSRETEEEVVQIIALNGRVNIFKYFVEERKISDALKLDCVATATMYGKLDCLKYLIEEAKVPLNDWRFIAFTRYKEHHECLYYLQEKGCPEPTDEQYAWFLGRL</sequence>
<dbReference type="OrthoDB" id="194358at2759"/>
<protein>
    <recommendedName>
        <fullName evidence="4">Ankyrin repeat-containing domain</fullName>
    </recommendedName>
</protein>
<reference evidence="2 3" key="1">
    <citation type="submission" date="2011-10" db="EMBL/GenBank/DDBJ databases">
        <authorList>
            <person name="Genoscope - CEA"/>
        </authorList>
    </citation>
    <scope>NUCLEOTIDE SEQUENCE [LARGE SCALE GENOMIC DNA]</scope>
    <source>
        <strain evidence="2 3">RCC 1105</strain>
    </source>
</reference>
<organism evidence="2 3">
    <name type="scientific">Bathycoccus prasinos</name>
    <dbReference type="NCBI Taxonomy" id="41875"/>
    <lineage>
        <taxon>Eukaryota</taxon>
        <taxon>Viridiplantae</taxon>
        <taxon>Chlorophyta</taxon>
        <taxon>Mamiellophyceae</taxon>
        <taxon>Mamiellales</taxon>
        <taxon>Bathycoccaceae</taxon>
        <taxon>Bathycoccus</taxon>
    </lineage>
</organism>
<dbReference type="SUPFAM" id="SSF48403">
    <property type="entry name" value="Ankyrin repeat"/>
    <property type="match status" value="1"/>
</dbReference>
<dbReference type="PANTHER" id="PTHR46586:SF3">
    <property type="entry name" value="ANKYRIN REPEAT-CONTAINING PROTEIN"/>
    <property type="match status" value="1"/>
</dbReference>
<evidence type="ECO:0000313" key="2">
    <source>
        <dbReference type="EMBL" id="CCO15000.1"/>
    </source>
</evidence>
<proteinExistence type="predicted"/>
<dbReference type="InterPro" id="IPR036770">
    <property type="entry name" value="Ankyrin_rpt-contain_sf"/>
</dbReference>
<dbReference type="GeneID" id="19017313"/>
<dbReference type="eggNOG" id="ENOG502RYD6">
    <property type="taxonomic scope" value="Eukaryota"/>
</dbReference>
<feature type="region of interest" description="Disordered" evidence="1">
    <location>
        <begin position="1"/>
        <end position="26"/>
    </location>
</feature>
<feature type="compositionally biased region" description="Basic residues" evidence="1">
    <location>
        <begin position="1"/>
        <end position="23"/>
    </location>
</feature>
<evidence type="ECO:0000256" key="1">
    <source>
        <dbReference type="SAM" id="MobiDB-lite"/>
    </source>
</evidence>
<dbReference type="PANTHER" id="PTHR46586">
    <property type="entry name" value="ANKYRIN REPEAT-CONTAINING PROTEIN"/>
    <property type="match status" value="1"/>
</dbReference>
<accession>K8ERH5</accession>
<name>K8ERH5_9CHLO</name>
<dbReference type="KEGG" id="bpg:Bathy02g01990"/>